<dbReference type="Proteomes" id="UP000054560">
    <property type="component" value="Unassembled WGS sequence"/>
</dbReference>
<reference evidence="1 2" key="1">
    <citation type="submission" date="2011-02" db="EMBL/GenBank/DDBJ databases">
        <title>The Genome Sequence of Sphaeroforma arctica JP610.</title>
        <authorList>
            <consortium name="The Broad Institute Genome Sequencing Platform"/>
            <person name="Russ C."/>
            <person name="Cuomo C."/>
            <person name="Young S.K."/>
            <person name="Zeng Q."/>
            <person name="Gargeya S."/>
            <person name="Alvarado L."/>
            <person name="Berlin A."/>
            <person name="Chapman S.B."/>
            <person name="Chen Z."/>
            <person name="Freedman E."/>
            <person name="Gellesch M."/>
            <person name="Goldberg J."/>
            <person name="Griggs A."/>
            <person name="Gujja S."/>
            <person name="Heilman E."/>
            <person name="Heiman D."/>
            <person name="Howarth C."/>
            <person name="Mehta T."/>
            <person name="Neiman D."/>
            <person name="Pearson M."/>
            <person name="Roberts A."/>
            <person name="Saif S."/>
            <person name="Shea T."/>
            <person name="Shenoy N."/>
            <person name="Sisk P."/>
            <person name="Stolte C."/>
            <person name="Sykes S."/>
            <person name="White J."/>
            <person name="Yandava C."/>
            <person name="Burger G."/>
            <person name="Gray M.W."/>
            <person name="Holland P.W.H."/>
            <person name="King N."/>
            <person name="Lang F.B.F."/>
            <person name="Roger A.J."/>
            <person name="Ruiz-Trillo I."/>
            <person name="Haas B."/>
            <person name="Nusbaum C."/>
            <person name="Birren B."/>
        </authorList>
    </citation>
    <scope>NUCLEOTIDE SEQUENCE [LARGE SCALE GENOMIC DNA]</scope>
    <source>
        <strain evidence="1 2">JP610</strain>
    </source>
</reference>
<name>A0A0L0FFP4_9EUKA</name>
<evidence type="ECO:0000313" key="2">
    <source>
        <dbReference type="Proteomes" id="UP000054560"/>
    </source>
</evidence>
<dbReference type="GeneID" id="25912398"/>
<keyword evidence="2" id="KW-1185">Reference proteome</keyword>
<protein>
    <submittedName>
        <fullName evidence="1">Uncharacterized protein</fullName>
    </submittedName>
</protein>
<evidence type="ECO:0000313" key="1">
    <source>
        <dbReference type="EMBL" id="KNC75584.1"/>
    </source>
</evidence>
<dbReference type="EMBL" id="KQ243537">
    <property type="protein sequence ID" value="KNC75584.1"/>
    <property type="molecule type" value="Genomic_DNA"/>
</dbReference>
<dbReference type="AlphaFoldDB" id="A0A0L0FFP4"/>
<proteinExistence type="predicted"/>
<accession>A0A0L0FFP4</accession>
<dbReference type="RefSeq" id="XP_014149486.1">
    <property type="nucleotide sequence ID" value="XM_014294011.1"/>
</dbReference>
<sequence length="77" mass="9029">MSLQGLKLSKMLHMIVDQVEFLVNFDVGEIEGEKEKSQFKRMVQTHKRVGITREMLICGGQEQYRFEFCLVRGARSY</sequence>
<organism evidence="1 2">
    <name type="scientific">Sphaeroforma arctica JP610</name>
    <dbReference type="NCBI Taxonomy" id="667725"/>
    <lineage>
        <taxon>Eukaryota</taxon>
        <taxon>Ichthyosporea</taxon>
        <taxon>Ichthyophonida</taxon>
        <taxon>Sphaeroforma</taxon>
    </lineage>
</organism>
<gene>
    <name evidence="1" type="ORF">SARC_11894</name>
</gene>